<reference evidence="2 3" key="1">
    <citation type="submission" date="2018-06" db="EMBL/GenBank/DDBJ databases">
        <authorList>
            <consortium name="Pathogen Informatics"/>
            <person name="Doyle S."/>
        </authorList>
    </citation>
    <scope>NUCLEOTIDE SEQUENCE [LARGE SCALE GENOMIC DNA]</scope>
    <source>
        <strain evidence="2 3">NCTC10717</strain>
    </source>
</reference>
<evidence type="ECO:0000313" key="3">
    <source>
        <dbReference type="Proteomes" id="UP000254575"/>
    </source>
</evidence>
<comment type="similarity">
    <text evidence="1">Belongs to the UPF0381 family.</text>
</comment>
<name>A0A380MKQ3_9GAMM</name>
<dbReference type="AlphaFoldDB" id="A0A380MKQ3"/>
<dbReference type="EMBL" id="UHIA01000003">
    <property type="protein sequence ID" value="SUO92560.1"/>
    <property type="molecule type" value="Genomic_DNA"/>
</dbReference>
<sequence>MSETSNPEEVINCCCCVEIGSIIDGSECLVEIDQHFAEQAQAQAALDFLTQKARAAESEPCQISSEIQATEEGYRLKAGFAFACQAEAMIFQLATR</sequence>
<evidence type="ECO:0000313" key="2">
    <source>
        <dbReference type="EMBL" id="SUO92560.1"/>
    </source>
</evidence>
<dbReference type="OrthoDB" id="6198608at2"/>
<dbReference type="PANTHER" id="PTHR38769">
    <property type="entry name" value="UPF0381 PROTEIN YFCZ-RELATED"/>
    <property type="match status" value="1"/>
</dbReference>
<proteinExistence type="inferred from homology"/>
<dbReference type="PANTHER" id="PTHR38769:SF1">
    <property type="entry name" value="UPF0381 PROTEIN YFCZ-RELATED"/>
    <property type="match status" value="1"/>
</dbReference>
<dbReference type="InterPro" id="IPR035571">
    <property type="entry name" value="UPF0234-like_C"/>
</dbReference>
<dbReference type="Gene3D" id="3.30.70.860">
    <property type="match status" value="1"/>
</dbReference>
<gene>
    <name evidence="2" type="primary">yiiS</name>
    <name evidence="2" type="ORF">NCTC10717_00617</name>
</gene>
<organism evidence="2 3">
    <name type="scientific">Suttonella indologenes</name>
    <dbReference type="NCBI Taxonomy" id="13276"/>
    <lineage>
        <taxon>Bacteria</taxon>
        <taxon>Pseudomonadati</taxon>
        <taxon>Pseudomonadota</taxon>
        <taxon>Gammaproteobacteria</taxon>
        <taxon>Cardiobacteriales</taxon>
        <taxon>Cardiobacteriaceae</taxon>
        <taxon>Suttonella</taxon>
    </lineage>
</organism>
<accession>A0A380MKQ3</accession>
<dbReference type="NCBIfam" id="TIGR00743">
    <property type="entry name" value="DUF406 family protein"/>
    <property type="match status" value="1"/>
</dbReference>
<dbReference type="RefSeq" id="WP_115217894.1">
    <property type="nucleotide sequence ID" value="NZ_UHIA01000003.1"/>
</dbReference>
<dbReference type="Pfam" id="PF04175">
    <property type="entry name" value="DUF406"/>
    <property type="match status" value="1"/>
</dbReference>
<dbReference type="Proteomes" id="UP000254575">
    <property type="component" value="Unassembled WGS sequence"/>
</dbReference>
<evidence type="ECO:0000256" key="1">
    <source>
        <dbReference type="ARBA" id="ARBA00006201"/>
    </source>
</evidence>
<dbReference type="GO" id="GO:0005829">
    <property type="term" value="C:cytosol"/>
    <property type="evidence" value="ECO:0007669"/>
    <property type="project" value="TreeGrafter"/>
</dbReference>
<keyword evidence="3" id="KW-1185">Reference proteome</keyword>
<protein>
    <submittedName>
        <fullName evidence="2">Protein of uncharacterized function (DUF406)</fullName>
    </submittedName>
</protein>
<dbReference type="InterPro" id="IPR005272">
    <property type="entry name" value="DUF406"/>
</dbReference>